<evidence type="ECO:0000313" key="11">
    <source>
        <dbReference type="EMBL" id="CAD7223134.1"/>
    </source>
</evidence>
<dbReference type="EMBL" id="OB660157">
    <property type="protein sequence ID" value="CAD7223134.1"/>
    <property type="molecule type" value="Genomic_DNA"/>
</dbReference>
<feature type="region of interest" description="Disordered" evidence="8">
    <location>
        <begin position="80"/>
        <end position="134"/>
    </location>
</feature>
<keyword evidence="3" id="KW-0963">Cytoplasm</keyword>
<protein>
    <submittedName>
        <fullName evidence="11">Uncharacterized protein</fullName>
    </submittedName>
</protein>
<dbReference type="Pfam" id="PF02170">
    <property type="entry name" value="PAZ"/>
    <property type="match status" value="1"/>
</dbReference>
<feature type="domain" description="Piwi" evidence="10">
    <location>
        <begin position="589"/>
        <end position="882"/>
    </location>
</feature>
<dbReference type="InterPro" id="IPR012337">
    <property type="entry name" value="RNaseH-like_sf"/>
</dbReference>
<evidence type="ECO:0000259" key="9">
    <source>
        <dbReference type="PROSITE" id="PS50821"/>
    </source>
</evidence>
<proteinExistence type="inferred from homology"/>
<feature type="compositionally biased region" description="Low complexity" evidence="8">
    <location>
        <begin position="102"/>
        <end position="117"/>
    </location>
</feature>
<dbReference type="PANTHER" id="PTHR22891">
    <property type="entry name" value="EUKARYOTIC TRANSLATION INITIATION FACTOR 2C"/>
    <property type="match status" value="1"/>
</dbReference>
<dbReference type="Pfam" id="PF02171">
    <property type="entry name" value="Piwi"/>
    <property type="match status" value="1"/>
</dbReference>
<dbReference type="AlphaFoldDB" id="A0A7R8W1L6"/>
<dbReference type="GO" id="GO:0030154">
    <property type="term" value="P:cell differentiation"/>
    <property type="evidence" value="ECO:0007669"/>
    <property type="project" value="UniProtKB-KW"/>
</dbReference>
<organism evidence="11">
    <name type="scientific">Cyprideis torosa</name>
    <dbReference type="NCBI Taxonomy" id="163714"/>
    <lineage>
        <taxon>Eukaryota</taxon>
        <taxon>Metazoa</taxon>
        <taxon>Ecdysozoa</taxon>
        <taxon>Arthropoda</taxon>
        <taxon>Crustacea</taxon>
        <taxon>Oligostraca</taxon>
        <taxon>Ostracoda</taxon>
        <taxon>Podocopa</taxon>
        <taxon>Podocopida</taxon>
        <taxon>Cytherocopina</taxon>
        <taxon>Cytheroidea</taxon>
        <taxon>Cytherideidae</taxon>
        <taxon>Cyprideis</taxon>
    </lineage>
</organism>
<feature type="region of interest" description="Disordered" evidence="8">
    <location>
        <begin position="1"/>
        <end position="68"/>
    </location>
</feature>
<gene>
    <name evidence="11" type="ORF">CTOB1V02_LOCUS1128</name>
</gene>
<dbReference type="SUPFAM" id="SSF53098">
    <property type="entry name" value="Ribonuclease H-like"/>
    <property type="match status" value="1"/>
</dbReference>
<feature type="compositionally biased region" description="Gly residues" evidence="8">
    <location>
        <begin position="86"/>
        <end position="97"/>
    </location>
</feature>
<dbReference type="PROSITE" id="PS50821">
    <property type="entry name" value="PAZ"/>
    <property type="match status" value="1"/>
</dbReference>
<feature type="compositionally biased region" description="Low complexity" evidence="8">
    <location>
        <begin position="39"/>
        <end position="60"/>
    </location>
</feature>
<comment type="subcellular location">
    <subcellularLocation>
        <location evidence="1">Cytoplasm</location>
    </subcellularLocation>
</comment>
<evidence type="ECO:0000256" key="4">
    <source>
        <dbReference type="ARBA" id="ARBA00022782"/>
    </source>
</evidence>
<dbReference type="InterPro" id="IPR003165">
    <property type="entry name" value="Piwi"/>
</dbReference>
<keyword evidence="4" id="KW-0221">Differentiation</keyword>
<evidence type="ECO:0000256" key="5">
    <source>
        <dbReference type="ARBA" id="ARBA00022884"/>
    </source>
</evidence>
<dbReference type="Gene3D" id="3.40.50.2300">
    <property type="match status" value="1"/>
</dbReference>
<evidence type="ECO:0000256" key="2">
    <source>
        <dbReference type="ARBA" id="ARBA00022473"/>
    </source>
</evidence>
<dbReference type="Gene3D" id="2.170.260.10">
    <property type="entry name" value="paz domain"/>
    <property type="match status" value="1"/>
</dbReference>
<dbReference type="InterPro" id="IPR003100">
    <property type="entry name" value="PAZ_dom"/>
</dbReference>
<evidence type="ECO:0000256" key="3">
    <source>
        <dbReference type="ARBA" id="ARBA00022490"/>
    </source>
</evidence>
<accession>A0A7R8W1L6</accession>
<dbReference type="GO" id="GO:0005737">
    <property type="term" value="C:cytoplasm"/>
    <property type="evidence" value="ECO:0007669"/>
    <property type="project" value="UniProtKB-SubCell"/>
</dbReference>
<sequence length="896" mass="99862">MAGRARGRARAVPPPAQAAAPPAAQAAASQQERPGPPVGLGAPAPGGRAGRASAATQQARGEAHGAPGYSGYASRMEALSLSSSGNGNGNGASGSGNGDETVSVGRGSLRGGLPRSGFRTGEITSMKPLSIQKKQGTKGEVIPLVANYFRVKPTTGNDFTIHHYNVSFKPDQDIELDRKRLVSHHREMLGNWYLFDGASLFLFKTIDKDTTQPLMLVTPKPSGENVNVTFKHVGVIRSSDYIVLQIFSILMRRSMDHLNFKLIGFRREYYDLSNEAKMSIPRHNIDLAPGYVASIRQQENDLFMCVGVRHKVIRKDSVLEFLMNKRKEAGDNFREACQDLINATVITTYNNETYRIDDINWEANPTMTFDMKGTPTTFVDYYQKKWRKNITNMTQPLLVTRPTKKDRRGGEQKSSLLIPELCLMTGISEAMRNDFNLKREMLKVTSLEPVRLGERYKGLIRKLSANQEVMRDIEAWGLGFESDLVKFDARNLGQQTLQMQGVNVPAGENADWGQYLKNNAVERPGKLQRWVVIAVPQDQRVAQDFIQGMNKVIRPMRVQYSPPQLVMAESDRTQAFQAKIQETCRGVDLVCMIFPNNKAERYHSLKKLLCCDLPLPSQVVLSKTLQKGKSNLAVCTKVAGQINCKLGGALWRVQIPVKGLMICGYDAYHDSKLKGQSVGAVVVSLDAGCTQYYSTATYHEAREEISTKFKICMEKCLDAYHAFNGNYPEKIIVYRDGVGEGQLEIVKQYEVAAISSVMHQKTGLPPKLAFIVVSKRINTRLFAIDGRGTYVNPQPGTVVDDVITCPEFYDFFLVSQSVRQGTVSPTMYNIIEDTGLGLTPDHYQMLTFRLCHMYFNWPGTVRVPAHCQMAHKLAFLTGQSLHKEADASLSMKQYYL</sequence>
<dbReference type="FunFam" id="3.30.420.10:FF:000014">
    <property type="entry name" value="Piwi-like RNA-mediated gene silencing 1"/>
    <property type="match status" value="1"/>
</dbReference>
<dbReference type="OrthoDB" id="445936at2759"/>
<evidence type="ECO:0000259" key="10">
    <source>
        <dbReference type="PROSITE" id="PS50822"/>
    </source>
</evidence>
<dbReference type="SMART" id="SM00949">
    <property type="entry name" value="PAZ"/>
    <property type="match status" value="1"/>
</dbReference>
<evidence type="ECO:0000256" key="6">
    <source>
        <dbReference type="ARBA" id="ARBA00023158"/>
    </source>
</evidence>
<dbReference type="SMART" id="SM00950">
    <property type="entry name" value="Piwi"/>
    <property type="match status" value="1"/>
</dbReference>
<keyword evidence="5" id="KW-0694">RNA-binding</keyword>
<dbReference type="PROSITE" id="PS50822">
    <property type="entry name" value="PIWI"/>
    <property type="match status" value="1"/>
</dbReference>
<dbReference type="InterPro" id="IPR036397">
    <property type="entry name" value="RNaseH_sf"/>
</dbReference>
<dbReference type="Gene3D" id="3.30.420.10">
    <property type="entry name" value="Ribonuclease H-like superfamily/Ribonuclease H"/>
    <property type="match status" value="1"/>
</dbReference>
<evidence type="ECO:0000256" key="8">
    <source>
        <dbReference type="SAM" id="MobiDB-lite"/>
    </source>
</evidence>
<evidence type="ECO:0000256" key="7">
    <source>
        <dbReference type="ARBA" id="ARBA00038291"/>
    </source>
</evidence>
<dbReference type="GO" id="GO:0140965">
    <property type="term" value="P:secondary piRNA processing"/>
    <property type="evidence" value="ECO:0007669"/>
    <property type="project" value="UniProtKB-ARBA"/>
</dbReference>
<keyword evidence="6" id="KW-0943">RNA-mediated gene silencing</keyword>
<dbReference type="InterPro" id="IPR036085">
    <property type="entry name" value="PAZ_dom_sf"/>
</dbReference>
<dbReference type="CDD" id="cd02845">
    <property type="entry name" value="PAZ_piwi_like"/>
    <property type="match status" value="1"/>
</dbReference>
<dbReference type="CDD" id="cd04658">
    <property type="entry name" value="Piwi_piwi-like_Euk"/>
    <property type="match status" value="1"/>
</dbReference>
<comment type="similarity">
    <text evidence="7">Belongs to the argonaute family. Piwi subfamily.</text>
</comment>
<feature type="compositionally biased region" description="Low complexity" evidence="8">
    <location>
        <begin position="17"/>
        <end position="28"/>
    </location>
</feature>
<evidence type="ECO:0000256" key="1">
    <source>
        <dbReference type="ARBA" id="ARBA00004496"/>
    </source>
</evidence>
<name>A0A7R8W1L6_9CRUS</name>
<reference evidence="11" key="1">
    <citation type="submission" date="2020-11" db="EMBL/GenBank/DDBJ databases">
        <authorList>
            <person name="Tran Van P."/>
        </authorList>
    </citation>
    <scope>NUCLEOTIDE SEQUENCE</scope>
</reference>
<feature type="domain" description="PAZ" evidence="9">
    <location>
        <begin position="317"/>
        <end position="426"/>
    </location>
</feature>
<dbReference type="FunFam" id="2.170.260.10:FF:000003">
    <property type="entry name" value="Piwi-like RNA-mediated gene silencing 2"/>
    <property type="match status" value="1"/>
</dbReference>
<keyword evidence="2" id="KW-0217">Developmental protein</keyword>
<dbReference type="SUPFAM" id="SSF101690">
    <property type="entry name" value="PAZ domain"/>
    <property type="match status" value="1"/>
</dbReference>
<dbReference type="Pfam" id="PF23278">
    <property type="entry name" value="Piwi_N"/>
    <property type="match status" value="1"/>
</dbReference>
<dbReference type="GO" id="GO:0003723">
    <property type="term" value="F:RNA binding"/>
    <property type="evidence" value="ECO:0007669"/>
    <property type="project" value="UniProtKB-KW"/>
</dbReference>